<dbReference type="GO" id="GO:0005886">
    <property type="term" value="C:plasma membrane"/>
    <property type="evidence" value="ECO:0007669"/>
    <property type="project" value="TreeGrafter"/>
</dbReference>
<proteinExistence type="predicted"/>
<name>A0A1I8ITV4_9PLAT</name>
<dbReference type="GO" id="GO:0004930">
    <property type="term" value="F:G protein-coupled receptor activity"/>
    <property type="evidence" value="ECO:0007669"/>
    <property type="project" value="UniProtKB-KW"/>
</dbReference>
<evidence type="ECO:0000313" key="12">
    <source>
        <dbReference type="WBParaSite" id="maker-uti_cns_0016152-snap-gene-0.2-mRNA-1"/>
    </source>
</evidence>
<organism evidence="11 12">
    <name type="scientific">Macrostomum lignano</name>
    <dbReference type="NCBI Taxonomy" id="282301"/>
    <lineage>
        <taxon>Eukaryota</taxon>
        <taxon>Metazoa</taxon>
        <taxon>Spiralia</taxon>
        <taxon>Lophotrochozoa</taxon>
        <taxon>Platyhelminthes</taxon>
        <taxon>Rhabditophora</taxon>
        <taxon>Macrostomorpha</taxon>
        <taxon>Macrostomida</taxon>
        <taxon>Macrostomidae</taxon>
        <taxon>Macrostomum</taxon>
    </lineage>
</organism>
<comment type="subcellular location">
    <subcellularLocation>
        <location evidence="1">Membrane</location>
        <topology evidence="1">Multi-pass membrane protein</topology>
    </subcellularLocation>
</comment>
<dbReference type="Gene3D" id="1.20.1070.10">
    <property type="entry name" value="Rhodopsin 7-helix transmembrane proteins"/>
    <property type="match status" value="1"/>
</dbReference>
<dbReference type="PANTHER" id="PTHR45695">
    <property type="entry name" value="LEUCOKININ RECEPTOR-RELATED"/>
    <property type="match status" value="1"/>
</dbReference>
<evidence type="ECO:0000256" key="8">
    <source>
        <dbReference type="SAM" id="MobiDB-lite"/>
    </source>
</evidence>
<evidence type="ECO:0000313" key="11">
    <source>
        <dbReference type="Proteomes" id="UP000095280"/>
    </source>
</evidence>
<dbReference type="PANTHER" id="PTHR45695:SF22">
    <property type="entry name" value="G-PROTEIN COUPLED RECEPTORS FAMILY 1 PROFILE DOMAIN-CONTAINING PROTEIN"/>
    <property type="match status" value="1"/>
</dbReference>
<evidence type="ECO:0000256" key="9">
    <source>
        <dbReference type="SAM" id="Phobius"/>
    </source>
</evidence>
<sequence>MPNQDNFSYEDTSPQDVPEFQLVCGSNLSGVSDMHPALGQRVFTIVCYLLIFLVGLIGNSLVLLVSIRAKHYRRSTVHAYILHLAVADMLFLLFCVPVHTIVYVFDAYWPLGDFGCRFGALRAVPQHAGVRLLSRCHVARSVPGHLRPHEQPTTKSQCSGGGGLLWLISGLISLPWFLTYQQETAGGEKICSYKIIDERLKLTLFIGRALLGYVIPLLLIGYFSGSMLYRLWIFRRPESSTQTLRTKRKVVTLVASFLACWLPFHFVDLASVLFPCLLLGQPPDADSISMYLSISQCCLILGYVSSCVNPIIYNFLSENFRRGFRQVLSRLCRRRVRNSQQVALPMIHLGEARHQRLTNTLRTHQPPTDNNSMKRSSKDRSGSSSGTKRNNNFVGFQRVNCSTVGSTQAGSSQTPTP</sequence>
<keyword evidence="3 9" id="KW-1133">Transmembrane helix</keyword>
<dbReference type="SUPFAM" id="SSF81321">
    <property type="entry name" value="Family A G protein-coupled receptor-like"/>
    <property type="match status" value="2"/>
</dbReference>
<dbReference type="Proteomes" id="UP000095280">
    <property type="component" value="Unplaced"/>
</dbReference>
<feature type="compositionally biased region" description="Polar residues" evidence="8">
    <location>
        <begin position="360"/>
        <end position="371"/>
    </location>
</feature>
<feature type="transmembrane region" description="Helical" evidence="9">
    <location>
        <begin position="79"/>
        <end position="105"/>
    </location>
</feature>
<evidence type="ECO:0000256" key="2">
    <source>
        <dbReference type="ARBA" id="ARBA00022692"/>
    </source>
</evidence>
<feature type="domain" description="G-protein coupled receptors family 1 profile" evidence="10">
    <location>
        <begin position="58"/>
        <end position="313"/>
    </location>
</feature>
<protein>
    <submittedName>
        <fullName evidence="12">G_PROTEIN_RECEP_F1_2 domain-containing protein</fullName>
    </submittedName>
</protein>
<evidence type="ECO:0000256" key="7">
    <source>
        <dbReference type="ARBA" id="ARBA00023224"/>
    </source>
</evidence>
<evidence type="ECO:0000256" key="3">
    <source>
        <dbReference type="ARBA" id="ARBA00022989"/>
    </source>
</evidence>
<keyword evidence="7" id="KW-0807">Transducer</keyword>
<keyword evidence="6" id="KW-0675">Receptor</keyword>
<feature type="transmembrane region" description="Helical" evidence="9">
    <location>
        <begin position="210"/>
        <end position="229"/>
    </location>
</feature>
<keyword evidence="2 9" id="KW-0812">Transmembrane</keyword>
<evidence type="ECO:0000256" key="5">
    <source>
        <dbReference type="ARBA" id="ARBA00023136"/>
    </source>
</evidence>
<evidence type="ECO:0000256" key="6">
    <source>
        <dbReference type="ARBA" id="ARBA00023170"/>
    </source>
</evidence>
<keyword evidence="11" id="KW-1185">Reference proteome</keyword>
<dbReference type="PROSITE" id="PS50262">
    <property type="entry name" value="G_PROTEIN_RECEP_F1_2"/>
    <property type="match status" value="1"/>
</dbReference>
<dbReference type="PRINTS" id="PR00237">
    <property type="entry name" value="GPCRRHODOPSN"/>
</dbReference>
<keyword evidence="5 9" id="KW-0472">Membrane</keyword>
<evidence type="ECO:0000256" key="1">
    <source>
        <dbReference type="ARBA" id="ARBA00004141"/>
    </source>
</evidence>
<keyword evidence="4" id="KW-0297">G-protein coupled receptor</keyword>
<dbReference type="WBParaSite" id="maker-uti_cns_0016152-snap-gene-0.2-mRNA-1">
    <property type="protein sequence ID" value="maker-uti_cns_0016152-snap-gene-0.2-mRNA-1"/>
    <property type="gene ID" value="maker-uti_cns_0016152-snap-gene-0.2"/>
</dbReference>
<dbReference type="AlphaFoldDB" id="A0A1I8ITV4"/>
<feature type="transmembrane region" description="Helical" evidence="9">
    <location>
        <begin position="250"/>
        <end position="273"/>
    </location>
</feature>
<feature type="transmembrane region" description="Helical" evidence="9">
    <location>
        <begin position="42"/>
        <end position="67"/>
    </location>
</feature>
<accession>A0A1I8ITV4</accession>
<dbReference type="Pfam" id="PF00001">
    <property type="entry name" value="7tm_1"/>
    <property type="match status" value="1"/>
</dbReference>
<feature type="region of interest" description="Disordered" evidence="8">
    <location>
        <begin position="360"/>
        <end position="392"/>
    </location>
</feature>
<evidence type="ECO:0000259" key="10">
    <source>
        <dbReference type="PROSITE" id="PS50262"/>
    </source>
</evidence>
<feature type="transmembrane region" description="Helical" evidence="9">
    <location>
        <begin position="293"/>
        <end position="316"/>
    </location>
</feature>
<dbReference type="InterPro" id="IPR017452">
    <property type="entry name" value="GPCR_Rhodpsn_7TM"/>
</dbReference>
<dbReference type="InterPro" id="IPR000276">
    <property type="entry name" value="GPCR_Rhodpsn"/>
</dbReference>
<reference evidence="12" key="1">
    <citation type="submission" date="2016-11" db="UniProtKB">
        <authorList>
            <consortium name="WormBaseParasite"/>
        </authorList>
    </citation>
    <scope>IDENTIFICATION</scope>
</reference>
<evidence type="ECO:0000256" key="4">
    <source>
        <dbReference type="ARBA" id="ARBA00023040"/>
    </source>
</evidence>